<comment type="caution">
    <text evidence="2">The sequence shown here is derived from an EMBL/GenBank/DDBJ whole genome shotgun (WGS) entry which is preliminary data.</text>
</comment>
<dbReference type="InterPro" id="IPR011033">
    <property type="entry name" value="PRC_barrel-like_sf"/>
</dbReference>
<organism evidence="2 3">
    <name type="scientific">Pseudanabaena frigida</name>
    <dbReference type="NCBI Taxonomy" id="945775"/>
    <lineage>
        <taxon>Bacteria</taxon>
        <taxon>Bacillati</taxon>
        <taxon>Cyanobacteriota</taxon>
        <taxon>Cyanophyceae</taxon>
        <taxon>Pseudanabaenales</taxon>
        <taxon>Pseudanabaenaceae</taxon>
        <taxon>Pseudanabaena</taxon>
    </lineage>
</organism>
<proteinExistence type="predicted"/>
<dbReference type="Pfam" id="PF05239">
    <property type="entry name" value="PRC"/>
    <property type="match status" value="2"/>
</dbReference>
<name>A0A2W4XSF7_9CYAN</name>
<protein>
    <recommendedName>
        <fullName evidence="1">PRC-barrel domain-containing protein</fullName>
    </recommendedName>
</protein>
<gene>
    <name evidence="2" type="ORF">DCF19_16130</name>
</gene>
<dbReference type="SUPFAM" id="SSF50346">
    <property type="entry name" value="PRC-barrel domain"/>
    <property type="match status" value="2"/>
</dbReference>
<evidence type="ECO:0000259" key="1">
    <source>
        <dbReference type="Pfam" id="PF05239"/>
    </source>
</evidence>
<accession>A0A2W4XSF7</accession>
<dbReference type="InterPro" id="IPR027275">
    <property type="entry name" value="PRC-brl_dom"/>
</dbReference>
<dbReference type="Gene3D" id="2.30.30.240">
    <property type="entry name" value="PRC-barrel domain"/>
    <property type="match status" value="2"/>
</dbReference>
<dbReference type="Proteomes" id="UP000249467">
    <property type="component" value="Unassembled WGS sequence"/>
</dbReference>
<reference evidence="2 3" key="2">
    <citation type="submission" date="2018-06" db="EMBL/GenBank/DDBJ databases">
        <title>Metagenomic assembly of (sub)arctic Cyanobacteria and their associated microbiome from non-axenic cultures.</title>
        <authorList>
            <person name="Baurain D."/>
        </authorList>
    </citation>
    <scope>NUCLEOTIDE SEQUENCE [LARGE SCALE GENOMIC DNA]</scope>
    <source>
        <strain evidence="2">ULC066bin1</strain>
    </source>
</reference>
<dbReference type="EMBL" id="QBML01000023">
    <property type="protein sequence ID" value="PZO38451.1"/>
    <property type="molecule type" value="Genomic_DNA"/>
</dbReference>
<evidence type="ECO:0000313" key="3">
    <source>
        <dbReference type="Proteomes" id="UP000249467"/>
    </source>
</evidence>
<sequence length="468" mass="50150">MRNGKGMIGKPIVAYDSGEEFKTIADLIFDQEKNQLLGFLVDEGGWFSNALVLPLSKVRAIGADAVIVASRDTVDSAIEFPEIQSILEKDNILKGTRIMTVDGRDLGTMVDLYFDDITGAIEGYEVSGGIFADAYSGRSFVPAPDTLKIGEDIAFVPSETADLMQEQVGGIRGVMQTASGKVQEMAQFTGEKAQEAAQFTGEKFQEATTFAGTSFTNAVVDPEEQETFVLGKVAQKTLETTDGITLIQEGQVVNSSHILAARNLNMTNDLYHATGGRVTGRLGERLSGTVAGIGANIGIDQAQGRRVNKMIFTSEGSVVAVEGQIVTPKVIERAKTHHQEQALLESVGLTTGDALRVTGSNVGQQVKDGAKGLWEQVKETASNLQEHGVQAVEDKRIKGALGRPVTRVILDRNDEVILNVGELITHQAIAISREADVLEVLLDSVYTETPTLSLDDLRAPESGKAALS</sequence>
<evidence type="ECO:0000313" key="2">
    <source>
        <dbReference type="EMBL" id="PZO38451.1"/>
    </source>
</evidence>
<feature type="domain" description="PRC-barrel" evidence="1">
    <location>
        <begin position="7"/>
        <end position="70"/>
    </location>
</feature>
<feature type="domain" description="PRC-barrel" evidence="1">
    <location>
        <begin position="93"/>
        <end position="158"/>
    </location>
</feature>
<dbReference type="AlphaFoldDB" id="A0A2W4XSF7"/>
<reference evidence="2 3" key="1">
    <citation type="submission" date="2018-04" db="EMBL/GenBank/DDBJ databases">
        <authorList>
            <person name="Go L.Y."/>
            <person name="Mitchell J.A."/>
        </authorList>
    </citation>
    <scope>NUCLEOTIDE SEQUENCE [LARGE SCALE GENOMIC DNA]</scope>
    <source>
        <strain evidence="2">ULC066bin1</strain>
    </source>
</reference>